<organism evidence="1">
    <name type="scientific">uncultured Caudovirales phage</name>
    <dbReference type="NCBI Taxonomy" id="2100421"/>
    <lineage>
        <taxon>Viruses</taxon>
        <taxon>Duplodnaviria</taxon>
        <taxon>Heunggongvirae</taxon>
        <taxon>Uroviricota</taxon>
        <taxon>Caudoviricetes</taxon>
        <taxon>Peduoviridae</taxon>
        <taxon>Maltschvirus</taxon>
        <taxon>Maltschvirus maltsch</taxon>
    </lineage>
</organism>
<evidence type="ECO:0000313" key="1">
    <source>
        <dbReference type="EMBL" id="CAB4222516.1"/>
    </source>
</evidence>
<gene>
    <name evidence="1" type="ORF">UFOVP1655_121</name>
</gene>
<dbReference type="EMBL" id="LR797523">
    <property type="protein sequence ID" value="CAB4222516.1"/>
    <property type="molecule type" value="Genomic_DNA"/>
</dbReference>
<reference evidence="1" key="1">
    <citation type="submission" date="2020-05" db="EMBL/GenBank/DDBJ databases">
        <authorList>
            <person name="Chiriac C."/>
            <person name="Salcher M."/>
            <person name="Ghai R."/>
            <person name="Kavagutti S V."/>
        </authorList>
    </citation>
    <scope>NUCLEOTIDE SEQUENCE</scope>
</reference>
<protein>
    <submittedName>
        <fullName evidence="1">Uncharacterized protein</fullName>
    </submittedName>
</protein>
<proteinExistence type="predicted"/>
<accession>A0A6J5T5M5</accession>
<sequence length="50" mass="5834">MSWILMIILYTGEVKQIAYATQEQCETALMSETDMGKYKHIEIAECFLEE</sequence>
<name>A0A6J5T5M5_9CAUD</name>